<evidence type="ECO:0000256" key="2">
    <source>
        <dbReference type="ARBA" id="ARBA00013172"/>
    </source>
</evidence>
<dbReference type="PANTHER" id="PTHR12215:SF10">
    <property type="entry name" value="L-AMINOADIPATE-SEMIALDEHYDE DEHYDROGENASE-PHOSPHOPANTETHEINYL TRANSFERASE"/>
    <property type="match status" value="1"/>
</dbReference>
<dbReference type="Pfam" id="PF22624">
    <property type="entry name" value="AASDHPPT_N"/>
    <property type="match status" value="1"/>
</dbReference>
<keyword evidence="4 13" id="KW-0808">Transferase</keyword>
<evidence type="ECO:0000259" key="9">
    <source>
        <dbReference type="Pfam" id="PF01648"/>
    </source>
</evidence>
<evidence type="ECO:0000256" key="5">
    <source>
        <dbReference type="ARBA" id="ARBA00030484"/>
    </source>
</evidence>
<comment type="similarity">
    <text evidence="1">Belongs to the P-Pant transferase superfamily. AcpS family.</text>
</comment>
<keyword evidence="12" id="KW-1185">Reference proteome</keyword>
<dbReference type="InterPro" id="IPR037143">
    <property type="entry name" value="4-PPantetheinyl_Trfase_dom_sf"/>
</dbReference>
<dbReference type="Pfam" id="PF01648">
    <property type="entry name" value="ACPS"/>
    <property type="match status" value="1"/>
</dbReference>
<accession>A0A7M7MMX4</accession>
<proteinExistence type="inferred from homology"/>
<evidence type="ECO:0000256" key="8">
    <source>
        <dbReference type="ARBA" id="ARBA00048794"/>
    </source>
</evidence>
<evidence type="ECO:0000256" key="7">
    <source>
        <dbReference type="ARBA" id="ARBA00048641"/>
    </source>
</evidence>
<dbReference type="OrthoDB" id="26719at2759"/>
<evidence type="ECO:0000256" key="1">
    <source>
        <dbReference type="ARBA" id="ARBA00006195"/>
    </source>
</evidence>
<comment type="catalytic activity">
    <reaction evidence="8">
        <text>apo-[ACP] + acetyl-CoA = acetyl-[ACP] + adenosine 3',5'-bisphosphate + H(+)</text>
        <dbReference type="Rhea" id="RHEA:46564"/>
        <dbReference type="Rhea" id="RHEA-COMP:9621"/>
        <dbReference type="Rhea" id="RHEA-COMP:9690"/>
        <dbReference type="ChEBI" id="CHEBI:15378"/>
        <dbReference type="ChEBI" id="CHEBI:29999"/>
        <dbReference type="ChEBI" id="CHEBI:57288"/>
        <dbReference type="ChEBI" id="CHEBI:58343"/>
        <dbReference type="ChEBI" id="CHEBI:78446"/>
    </reaction>
    <physiologicalReaction direction="left-to-right" evidence="8">
        <dbReference type="Rhea" id="RHEA:46565"/>
    </physiologicalReaction>
</comment>
<feature type="domain" description="4'-phosphopantetheinyl transferase" evidence="9">
    <location>
        <begin position="111"/>
        <end position="203"/>
    </location>
</feature>
<dbReference type="GO" id="GO:0008897">
    <property type="term" value="F:holo-[acyl-carrier-protein] synthase activity"/>
    <property type="evidence" value="ECO:0007669"/>
    <property type="project" value="UniProtKB-EC"/>
</dbReference>
<organism evidence="11">
    <name type="scientific">Apis mellifera</name>
    <name type="common">Honeybee</name>
    <dbReference type="NCBI Taxonomy" id="7460"/>
    <lineage>
        <taxon>Eukaryota</taxon>
        <taxon>Metazoa</taxon>
        <taxon>Ecdysozoa</taxon>
        <taxon>Arthropoda</taxon>
        <taxon>Hexapoda</taxon>
        <taxon>Insecta</taxon>
        <taxon>Pterygota</taxon>
        <taxon>Neoptera</taxon>
        <taxon>Endopterygota</taxon>
        <taxon>Hymenoptera</taxon>
        <taxon>Apocrita</taxon>
        <taxon>Aculeata</taxon>
        <taxon>Apoidea</taxon>
        <taxon>Anthophila</taxon>
        <taxon>Apidae</taxon>
        <taxon>Apis</taxon>
    </lineage>
</organism>
<reference evidence="13" key="2">
    <citation type="submission" date="2025-04" db="UniProtKB">
        <authorList>
            <consortium name="RefSeq"/>
        </authorList>
    </citation>
    <scope>IDENTIFICATION</scope>
    <source>
        <strain evidence="13">DH4</strain>
        <tissue evidence="13">Whole body</tissue>
    </source>
</reference>
<dbReference type="FunFam" id="3.90.470.20:FF:000003">
    <property type="entry name" value="L-aminoadipate-semialdehyde dehydrogenase-phosphopantetheinyl transferase"/>
    <property type="match status" value="1"/>
</dbReference>
<evidence type="ECO:0000256" key="4">
    <source>
        <dbReference type="ARBA" id="ARBA00022679"/>
    </source>
</evidence>
<name>A0A7M7MMX4_APIME</name>
<accession>A0A8B8H3U4</accession>
<comment type="catalytic activity">
    <reaction evidence="7">
        <text>apo-[ACP] + CoA = holo-[ACP] + adenosine 3',5'-bisphosphate + H(+)</text>
        <dbReference type="Rhea" id="RHEA:12068"/>
        <dbReference type="Rhea" id="RHEA-COMP:9685"/>
        <dbReference type="Rhea" id="RHEA-COMP:9690"/>
        <dbReference type="ChEBI" id="CHEBI:15378"/>
        <dbReference type="ChEBI" id="CHEBI:29999"/>
        <dbReference type="ChEBI" id="CHEBI:57287"/>
        <dbReference type="ChEBI" id="CHEBI:58343"/>
        <dbReference type="ChEBI" id="CHEBI:64479"/>
        <dbReference type="EC" id="2.7.8.7"/>
    </reaction>
    <physiologicalReaction direction="left-to-right" evidence="7">
        <dbReference type="Rhea" id="RHEA:12069"/>
    </physiologicalReaction>
</comment>
<dbReference type="RefSeq" id="XP_026298258.1">
    <property type="nucleotide sequence ID" value="XM_026442473.1"/>
</dbReference>
<evidence type="ECO:0000259" key="10">
    <source>
        <dbReference type="Pfam" id="PF22624"/>
    </source>
</evidence>
<evidence type="ECO:0000256" key="6">
    <source>
        <dbReference type="ARBA" id="ARBA00033443"/>
    </source>
</evidence>
<dbReference type="InterPro" id="IPR008278">
    <property type="entry name" value="4-PPantetheinyl_Trfase_dom"/>
</dbReference>
<dbReference type="GO" id="GO:0005829">
    <property type="term" value="C:cytosol"/>
    <property type="evidence" value="ECO:0007669"/>
    <property type="project" value="TreeGrafter"/>
</dbReference>
<dbReference type="GO" id="GO:0000287">
    <property type="term" value="F:magnesium ion binding"/>
    <property type="evidence" value="ECO:0007669"/>
    <property type="project" value="InterPro"/>
</dbReference>
<sequence length="278" mass="32460">MFQSIRWAFNWKEWNPSEKDFTYAISCIQLEEKERLGKFVFRKDVRASLVGRLMMRKFVNEYGHIPYSNIIFVRDANNKPILKNISSSLSFNISHQGNYTVLAGETRNVKLGIDVMKFEYTGGKQLSEFFRIMNRNFSSSEWKEIKNLSLDESEQIDMFCRHWALKESYVKALGIGIVSDLRTFSFETNSGLFENSVTLDTVLYINGIKQDWLFEETLLNSHHCVAIALQENGKVPKSQKKTFDIISNDKLLVSTVPLFPQDFEYTQKYFEKKENSKL</sequence>
<dbReference type="EnsemblMetazoa" id="XM_026442473">
    <property type="protein sequence ID" value="XP_026298258"/>
    <property type="gene ID" value="LOC113218957"/>
</dbReference>
<evidence type="ECO:0000313" key="13">
    <source>
        <dbReference type="RefSeq" id="XP_026298258.1"/>
    </source>
</evidence>
<dbReference type="GeneID" id="113218957"/>
<dbReference type="KEGG" id="ame:113218957"/>
<feature type="domain" description="4'-phosphopantetheinyl transferase N-terminal" evidence="10">
    <location>
        <begin position="12"/>
        <end position="106"/>
    </location>
</feature>
<evidence type="ECO:0000313" key="12">
    <source>
        <dbReference type="Proteomes" id="UP000005203"/>
    </source>
</evidence>
<dbReference type="GO" id="GO:0019878">
    <property type="term" value="P:lysine biosynthetic process via aminoadipic acid"/>
    <property type="evidence" value="ECO:0007669"/>
    <property type="project" value="TreeGrafter"/>
</dbReference>
<dbReference type="InterPro" id="IPR050559">
    <property type="entry name" value="P-Pant_transferase_sf"/>
</dbReference>
<dbReference type="InterPro" id="IPR055066">
    <property type="entry name" value="AASDHPPT_N"/>
</dbReference>
<dbReference type="OMA" id="WVFEESL"/>
<dbReference type="Gene3D" id="3.90.470.20">
    <property type="entry name" value="4'-phosphopantetheinyl transferase domain"/>
    <property type="match status" value="2"/>
</dbReference>
<evidence type="ECO:0000313" key="11">
    <source>
        <dbReference type="EnsemblMetazoa" id="XP_026298258"/>
    </source>
</evidence>
<dbReference type="EC" id="2.7.8.7" evidence="2"/>
<protein>
    <recommendedName>
        <fullName evidence="3">L-aminoadipate-semialdehyde dehydrogenase-phosphopantetheinyl transferase</fullName>
        <ecNumber evidence="2">2.7.8.7</ecNumber>
    </recommendedName>
    <alternativeName>
        <fullName evidence="5">4'-phosphopantetheinyl transferase</fullName>
    </alternativeName>
    <alternativeName>
        <fullName evidence="6">Alpha-aminoadipic semialdehyde dehydrogenase-phosphopantetheinyl transferase</fullName>
    </alternativeName>
</protein>
<dbReference type="SUPFAM" id="SSF56214">
    <property type="entry name" value="4'-phosphopantetheinyl transferase"/>
    <property type="match status" value="2"/>
</dbReference>
<evidence type="ECO:0000256" key="3">
    <source>
        <dbReference type="ARBA" id="ARBA00016301"/>
    </source>
</evidence>
<dbReference type="AlphaFoldDB" id="A0A7M7MMX4"/>
<reference evidence="11" key="1">
    <citation type="submission" date="2021-01" db="UniProtKB">
        <authorList>
            <consortium name="EnsemblMetazoa"/>
        </authorList>
    </citation>
    <scope>IDENTIFICATION</scope>
    <source>
        <strain evidence="11">DH4</strain>
    </source>
</reference>
<dbReference type="PANTHER" id="PTHR12215">
    <property type="entry name" value="PHOSPHOPANTETHEINE TRANSFERASE"/>
    <property type="match status" value="1"/>
</dbReference>
<gene>
    <name evidence="13" type="primary">LOC113218957</name>
</gene>
<dbReference type="Proteomes" id="UP000005203">
    <property type="component" value="Linkage group LG8"/>
</dbReference>